<feature type="transmembrane region" description="Helical" evidence="1">
    <location>
        <begin position="20"/>
        <end position="37"/>
    </location>
</feature>
<name>A0AA38N1W1_9AGAR</name>
<evidence type="ECO:0000313" key="3">
    <source>
        <dbReference type="Proteomes" id="UP001176059"/>
    </source>
</evidence>
<evidence type="ECO:0000313" key="2">
    <source>
        <dbReference type="EMBL" id="KAJ3734220.1"/>
    </source>
</evidence>
<reference evidence="2" key="2">
    <citation type="journal article" date="2023" name="Proc. Natl. Acad. Sci. U.S.A.">
        <title>A global phylogenomic analysis of the shiitake genus Lentinula.</title>
        <authorList>
            <person name="Sierra-Patev S."/>
            <person name="Min B."/>
            <person name="Naranjo-Ortiz M."/>
            <person name="Looney B."/>
            <person name="Konkel Z."/>
            <person name="Slot J.C."/>
            <person name="Sakamoto Y."/>
            <person name="Steenwyk J.L."/>
            <person name="Rokas A."/>
            <person name="Carro J."/>
            <person name="Camarero S."/>
            <person name="Ferreira P."/>
            <person name="Molpeceres G."/>
            <person name="Ruiz-Duenas F.J."/>
            <person name="Serrano A."/>
            <person name="Henrissat B."/>
            <person name="Drula E."/>
            <person name="Hughes K.W."/>
            <person name="Mata J.L."/>
            <person name="Ishikawa N.K."/>
            <person name="Vargas-Isla R."/>
            <person name="Ushijima S."/>
            <person name="Smith C.A."/>
            <person name="Donoghue J."/>
            <person name="Ahrendt S."/>
            <person name="Andreopoulos W."/>
            <person name="He G."/>
            <person name="LaButti K."/>
            <person name="Lipzen A."/>
            <person name="Ng V."/>
            <person name="Riley R."/>
            <person name="Sandor L."/>
            <person name="Barry K."/>
            <person name="Martinez A.T."/>
            <person name="Xiao Y."/>
            <person name="Gibbons J.G."/>
            <person name="Terashima K."/>
            <person name="Grigoriev I.V."/>
            <person name="Hibbett D."/>
        </authorList>
    </citation>
    <scope>NUCLEOTIDE SEQUENCE</scope>
    <source>
        <strain evidence="2">ET3784</strain>
    </source>
</reference>
<comment type="caution">
    <text evidence="2">The sequence shown here is derived from an EMBL/GenBank/DDBJ whole genome shotgun (WGS) entry which is preliminary data.</text>
</comment>
<dbReference type="EMBL" id="JANVFO010000014">
    <property type="protein sequence ID" value="KAJ3734220.1"/>
    <property type="molecule type" value="Genomic_DNA"/>
</dbReference>
<accession>A0AA38N1W1</accession>
<keyword evidence="1" id="KW-0812">Transmembrane</keyword>
<proteinExistence type="predicted"/>
<gene>
    <name evidence="2" type="ORF">DFJ43DRAFT_150152</name>
</gene>
<feature type="transmembrane region" description="Helical" evidence="1">
    <location>
        <begin position="49"/>
        <end position="66"/>
    </location>
</feature>
<keyword evidence="1" id="KW-1133">Transmembrane helix</keyword>
<keyword evidence="1" id="KW-0472">Membrane</keyword>
<dbReference type="Proteomes" id="UP001176059">
    <property type="component" value="Unassembled WGS sequence"/>
</dbReference>
<protein>
    <submittedName>
        <fullName evidence="2">Uncharacterized protein</fullName>
    </submittedName>
</protein>
<reference evidence="2" key="1">
    <citation type="submission" date="2022-08" db="EMBL/GenBank/DDBJ databases">
        <authorList>
            <consortium name="DOE Joint Genome Institute"/>
            <person name="Min B."/>
            <person name="Sierra-Patev S."/>
            <person name="Naranjo-Ortiz M."/>
            <person name="Looney B."/>
            <person name="Konkel Z."/>
            <person name="Slot J.C."/>
            <person name="Sakamoto Y."/>
            <person name="Steenwyk J.L."/>
            <person name="Rokas A."/>
            <person name="Carro J."/>
            <person name="Camarero S."/>
            <person name="Ferreira P."/>
            <person name="Molpeceres G."/>
            <person name="Ruiz-duenas F.J."/>
            <person name="Serrano A."/>
            <person name="Henrissat B."/>
            <person name="Drula E."/>
            <person name="Hughes K.W."/>
            <person name="Mata J.L."/>
            <person name="Ishikawa N.K."/>
            <person name="Vargas-Isla R."/>
            <person name="Ushijima S."/>
            <person name="Smith C.A."/>
            <person name="Ahrendt S."/>
            <person name="Andreopoulos W."/>
            <person name="He G."/>
            <person name="LaButti K."/>
            <person name="Lipzen A."/>
            <person name="Ng V."/>
            <person name="Riley R."/>
            <person name="Sandor L."/>
            <person name="Barry K."/>
            <person name="Martinez A.T."/>
            <person name="Xiao Y."/>
            <person name="Gibbons J.G."/>
            <person name="Terashima K."/>
            <person name="Hibbett D.S."/>
            <person name="Grigoriev I.V."/>
        </authorList>
    </citation>
    <scope>NUCLEOTIDE SEQUENCE</scope>
    <source>
        <strain evidence="2">ET3784</strain>
    </source>
</reference>
<evidence type="ECO:0000256" key="1">
    <source>
        <dbReference type="SAM" id="Phobius"/>
    </source>
</evidence>
<sequence length="77" mass="8668">MLTLLLFCTCNHISDSPLLNYMPDVFCFLSSVIYLVITDLSSYSSSSAMALSVCLICYLLSFLLSLERQVWYVVVVV</sequence>
<organism evidence="2 3">
    <name type="scientific">Lentinula guzmanii</name>
    <dbReference type="NCBI Taxonomy" id="2804957"/>
    <lineage>
        <taxon>Eukaryota</taxon>
        <taxon>Fungi</taxon>
        <taxon>Dikarya</taxon>
        <taxon>Basidiomycota</taxon>
        <taxon>Agaricomycotina</taxon>
        <taxon>Agaricomycetes</taxon>
        <taxon>Agaricomycetidae</taxon>
        <taxon>Agaricales</taxon>
        <taxon>Marasmiineae</taxon>
        <taxon>Omphalotaceae</taxon>
        <taxon>Lentinula</taxon>
    </lineage>
</organism>
<dbReference type="AlphaFoldDB" id="A0AA38N1W1"/>
<keyword evidence="3" id="KW-1185">Reference proteome</keyword>